<keyword evidence="3" id="KW-1185">Reference proteome</keyword>
<accession>A0A9P4K6J7</accession>
<evidence type="ECO:0000256" key="1">
    <source>
        <dbReference type="SAM" id="MobiDB-lite"/>
    </source>
</evidence>
<proteinExistence type="predicted"/>
<dbReference type="EMBL" id="ML986625">
    <property type="protein sequence ID" value="KAF2263512.1"/>
    <property type="molecule type" value="Genomic_DNA"/>
</dbReference>
<dbReference type="AlphaFoldDB" id="A0A9P4K6J7"/>
<evidence type="ECO:0000313" key="3">
    <source>
        <dbReference type="Proteomes" id="UP000800093"/>
    </source>
</evidence>
<dbReference type="Proteomes" id="UP000800093">
    <property type="component" value="Unassembled WGS sequence"/>
</dbReference>
<feature type="compositionally biased region" description="Polar residues" evidence="1">
    <location>
        <begin position="80"/>
        <end position="96"/>
    </location>
</feature>
<gene>
    <name evidence="2" type="ORF">CC78DRAFT_581403</name>
</gene>
<reference evidence="3" key="1">
    <citation type="journal article" date="2020" name="Stud. Mycol.">
        <title>101 Dothideomycetes genomes: A test case for predicting lifestyles and emergence of pathogens.</title>
        <authorList>
            <person name="Haridas S."/>
            <person name="Albert R."/>
            <person name="Binder M."/>
            <person name="Bloem J."/>
            <person name="LaButti K."/>
            <person name="Salamov A."/>
            <person name="Andreopoulos B."/>
            <person name="Baker S."/>
            <person name="Barry K."/>
            <person name="Bills G."/>
            <person name="Bluhm B."/>
            <person name="Cannon C."/>
            <person name="Castanera R."/>
            <person name="Culley D."/>
            <person name="Daum C."/>
            <person name="Ezra D."/>
            <person name="Gonzalez J."/>
            <person name="Henrissat B."/>
            <person name="Kuo A."/>
            <person name="Liang C."/>
            <person name="Lipzen A."/>
            <person name="Lutzoni F."/>
            <person name="Magnuson J."/>
            <person name="Mondo S."/>
            <person name="Nolan M."/>
            <person name="Ohm R."/>
            <person name="Pangilinan J."/>
            <person name="Park H.-J."/>
            <person name="Ramirez L."/>
            <person name="Alfaro M."/>
            <person name="Sun H."/>
            <person name="Tritt A."/>
            <person name="Yoshinaga Y."/>
            <person name="Zwiers L.-H."/>
            <person name="Turgeon B."/>
            <person name="Goodwin S."/>
            <person name="Spatafora J."/>
            <person name="Crous P."/>
            <person name="Grigoriev I."/>
        </authorList>
    </citation>
    <scope>NUCLEOTIDE SEQUENCE [LARGE SCALE GENOMIC DNA]</scope>
    <source>
        <strain evidence="3">CBS 304.66</strain>
    </source>
</reference>
<protein>
    <submittedName>
        <fullName evidence="2">Uncharacterized protein</fullName>
    </submittedName>
</protein>
<sequence length="198" mass="21088">MVEAAWRWRGVEEGTAFPHPSHALAPTPKPTPAPAPAQAQKHDGADASVVHSQWPPKPSHGRRAADTSYHGHFHPPIRGTPSSITSATRRATNQATGVAPAPLKPRRGGFADRAGSGTRTPSHGLAERAPVCTSFLHRRPRSARRNRFQNKTPCCAASAVLSKDAVKSCCTTYAFLSTDRGANIHFSGCPPTPNQLGL</sequence>
<organism evidence="2 3">
    <name type="scientific">Lojkania enalia</name>
    <dbReference type="NCBI Taxonomy" id="147567"/>
    <lineage>
        <taxon>Eukaryota</taxon>
        <taxon>Fungi</taxon>
        <taxon>Dikarya</taxon>
        <taxon>Ascomycota</taxon>
        <taxon>Pezizomycotina</taxon>
        <taxon>Dothideomycetes</taxon>
        <taxon>Pleosporomycetidae</taxon>
        <taxon>Pleosporales</taxon>
        <taxon>Pleosporales incertae sedis</taxon>
        <taxon>Lojkania</taxon>
    </lineage>
</organism>
<evidence type="ECO:0000313" key="2">
    <source>
        <dbReference type="EMBL" id="KAF2263512.1"/>
    </source>
</evidence>
<feature type="region of interest" description="Disordered" evidence="1">
    <location>
        <begin position="1"/>
        <end position="125"/>
    </location>
</feature>
<comment type="caution">
    <text evidence="2">The sequence shown here is derived from an EMBL/GenBank/DDBJ whole genome shotgun (WGS) entry which is preliminary data.</text>
</comment>
<name>A0A9P4K6J7_9PLEO</name>